<reference evidence="17" key="1">
    <citation type="submission" date="2018-10" db="EMBL/GenBank/DDBJ databases">
        <title>Hidden diversity of soil giant viruses.</title>
        <authorList>
            <person name="Schulz F."/>
            <person name="Alteio L."/>
            <person name="Goudeau D."/>
            <person name="Ryan E.M."/>
            <person name="Malmstrom R.R."/>
            <person name="Blanchard J."/>
            <person name="Woyke T."/>
        </authorList>
    </citation>
    <scope>NUCLEOTIDE SEQUENCE</scope>
    <source>
        <strain evidence="17">EDV1</strain>
    </source>
</reference>
<dbReference type="SMART" id="SM00729">
    <property type="entry name" value="Elp3"/>
    <property type="match status" value="1"/>
</dbReference>
<gene>
    <name evidence="17" type="ORF">Edafosvirus10_34</name>
</gene>
<keyword evidence="8" id="KW-0819">tRNA processing</keyword>
<dbReference type="GO" id="GO:0051539">
    <property type="term" value="F:4 iron, 4 sulfur cluster binding"/>
    <property type="evidence" value="ECO:0007669"/>
    <property type="project" value="UniProtKB-KW"/>
</dbReference>
<evidence type="ECO:0000256" key="10">
    <source>
        <dbReference type="ARBA" id="ARBA00022884"/>
    </source>
</evidence>
<evidence type="ECO:0000256" key="5">
    <source>
        <dbReference type="ARBA" id="ARBA00022555"/>
    </source>
</evidence>
<protein>
    <recommendedName>
        <fullName evidence="14">tRNA carboxymethyluridine synthase</fullName>
        <ecNumber evidence="14">2.3.1.311</ecNumber>
    </recommendedName>
</protein>
<dbReference type="SFLD" id="SFLDS00029">
    <property type="entry name" value="Radical_SAM"/>
    <property type="match status" value="1"/>
</dbReference>
<name>A0A3G4ZY85_9VIRU</name>
<keyword evidence="9" id="KW-0479">Metal-binding</keyword>
<evidence type="ECO:0000256" key="11">
    <source>
        <dbReference type="ARBA" id="ARBA00023004"/>
    </source>
</evidence>
<evidence type="ECO:0000256" key="15">
    <source>
        <dbReference type="ARBA" id="ARBA00047372"/>
    </source>
</evidence>
<evidence type="ECO:0000256" key="8">
    <source>
        <dbReference type="ARBA" id="ARBA00022694"/>
    </source>
</evidence>
<dbReference type="EMBL" id="MK072075">
    <property type="protein sequence ID" value="AYV78359.1"/>
    <property type="molecule type" value="Genomic_DNA"/>
</dbReference>
<keyword evidence="4" id="KW-0004">4Fe-4S</keyword>
<keyword evidence="12" id="KW-0411">Iron-sulfur</keyword>
<comment type="similarity">
    <text evidence="3">Belongs to the ELP3 family.</text>
</comment>
<dbReference type="NCBIfam" id="TIGR01211">
    <property type="entry name" value="ELP3"/>
    <property type="match status" value="1"/>
</dbReference>
<comment type="cofactor">
    <cofactor evidence="1">
        <name>[4Fe-4S] cluster</name>
        <dbReference type="ChEBI" id="CHEBI:49883"/>
    </cofactor>
</comment>
<organism evidence="17">
    <name type="scientific">Edafosvirus sp</name>
    <dbReference type="NCBI Taxonomy" id="2487765"/>
    <lineage>
        <taxon>Viruses</taxon>
        <taxon>Varidnaviria</taxon>
        <taxon>Bamfordvirae</taxon>
        <taxon>Nucleocytoviricota</taxon>
        <taxon>Megaviricetes</taxon>
        <taxon>Imitervirales</taxon>
        <taxon>Mimiviridae</taxon>
        <taxon>Klosneuvirinae</taxon>
    </lineage>
</organism>
<comment type="pathway">
    <text evidence="2">tRNA modification.</text>
</comment>
<keyword evidence="13" id="KW-0012">Acyltransferase</keyword>
<dbReference type="InterPro" id="IPR032432">
    <property type="entry name" value="Radical_SAM_C"/>
</dbReference>
<dbReference type="GO" id="GO:0033588">
    <property type="term" value="C:elongator holoenzyme complex"/>
    <property type="evidence" value="ECO:0007669"/>
    <property type="project" value="TreeGrafter"/>
</dbReference>
<dbReference type="InterPro" id="IPR016181">
    <property type="entry name" value="Acyl_CoA_acyltransferase"/>
</dbReference>
<dbReference type="SUPFAM" id="SSF102114">
    <property type="entry name" value="Radical SAM enzymes"/>
    <property type="match status" value="1"/>
</dbReference>
<evidence type="ECO:0000256" key="3">
    <source>
        <dbReference type="ARBA" id="ARBA00005494"/>
    </source>
</evidence>
<dbReference type="InterPro" id="IPR058240">
    <property type="entry name" value="rSAM_sf"/>
</dbReference>
<dbReference type="GO" id="GO:0002926">
    <property type="term" value="P:tRNA wobble base 5-methoxycarbonylmethyl-2-thiouridinylation"/>
    <property type="evidence" value="ECO:0007669"/>
    <property type="project" value="TreeGrafter"/>
</dbReference>
<evidence type="ECO:0000256" key="12">
    <source>
        <dbReference type="ARBA" id="ARBA00023014"/>
    </source>
</evidence>
<dbReference type="GO" id="GO:0106261">
    <property type="term" value="F:tRNA uridine(34) acetyltransferase activity"/>
    <property type="evidence" value="ECO:0007669"/>
    <property type="project" value="UniProtKB-EC"/>
</dbReference>
<dbReference type="GO" id="GO:0046872">
    <property type="term" value="F:metal ion binding"/>
    <property type="evidence" value="ECO:0007669"/>
    <property type="project" value="UniProtKB-KW"/>
</dbReference>
<sequence length="666" mass="78547">MDLEEIEETRAEEKMSSCSTKKRIVDIENIVIQKPMDFINDKEIMDKILDEILLLKIDSKQKMETAIKNLRKKYHIGISNVMVLYSYRMLCRERNLKYDPKYEEYLQSKTFRSQSGVMVIAVFTSPYPNGQTFSCEYDCYYCPNEKDQPRSYLLKEPGVLRANKNGFDCVRQFWDRANAYIMMGHPVDKVELLVLGGTWSSYPESYQEEFIRDTFYAANTYYDINRLSNPRVRLSYREEMKINETSSCRIIGITLETRPDRITAKELQRFREFGVTRVQIGVQHIDDRILYRVNRGCKSIHTIRAIKLMKDNCFKIDIHLMPDLPKPLKPNISNKKEKFEMEDIDHTVDMVDLDEKMFNTILNNPEWQVDQWKIYPCTTVPWTRIEDEYKRKIYVPYGETVTKEKKNPLFELLLRVKCKVHPWIRLNRVIRDIPNNYILGGNSDTNMRQYLQNEMIQRGLKCSCIRCREVKKTKIDPAKAILKVRKYKASDADEYFISFETDEKTPVLFGFLRLRLSLTSGLNRFDKPVFPELVKCALIRELHVYGQVVPVSESGSGLSQHYGFGTKLVEHAFRISIEKGFNKIAVISGVGVKDYYRKFGFEDENNFMTKIFDEKEIIRIMEKREVKQEIIEYEKEKTINLPVKTSSKFKIVMTLLLLIFLCNFIF</sequence>
<evidence type="ECO:0000259" key="16">
    <source>
        <dbReference type="SMART" id="SM00729"/>
    </source>
</evidence>
<feature type="domain" description="Elp3/MiaA/NifB-like radical SAM core" evidence="16">
    <location>
        <begin position="123"/>
        <end position="408"/>
    </location>
</feature>
<comment type="catalytic activity">
    <reaction evidence="15">
        <text>uridine(34) in tRNA + acetyl-CoA + S-adenosyl-L-methionine + H2O = 5-(carboxymethyl)uridine(34) in tRNA + 5'-deoxyadenosine + L-methionine + CoA + 2 H(+)</text>
        <dbReference type="Rhea" id="RHEA:61020"/>
        <dbReference type="Rhea" id="RHEA-COMP:10407"/>
        <dbReference type="Rhea" id="RHEA-COMP:11727"/>
        <dbReference type="ChEBI" id="CHEBI:15377"/>
        <dbReference type="ChEBI" id="CHEBI:15378"/>
        <dbReference type="ChEBI" id="CHEBI:17319"/>
        <dbReference type="ChEBI" id="CHEBI:57287"/>
        <dbReference type="ChEBI" id="CHEBI:57288"/>
        <dbReference type="ChEBI" id="CHEBI:57844"/>
        <dbReference type="ChEBI" id="CHEBI:59789"/>
        <dbReference type="ChEBI" id="CHEBI:65315"/>
        <dbReference type="ChEBI" id="CHEBI:74882"/>
        <dbReference type="EC" id="2.3.1.311"/>
    </reaction>
    <physiologicalReaction direction="left-to-right" evidence="15">
        <dbReference type="Rhea" id="RHEA:61021"/>
    </physiologicalReaction>
</comment>
<proteinExistence type="inferred from homology"/>
<evidence type="ECO:0000256" key="4">
    <source>
        <dbReference type="ARBA" id="ARBA00022485"/>
    </source>
</evidence>
<evidence type="ECO:0000313" key="17">
    <source>
        <dbReference type="EMBL" id="AYV78359.1"/>
    </source>
</evidence>
<keyword evidence="11" id="KW-0408">Iron</keyword>
<evidence type="ECO:0000256" key="13">
    <source>
        <dbReference type="ARBA" id="ARBA00023315"/>
    </source>
</evidence>
<keyword evidence="7" id="KW-0949">S-adenosyl-L-methionine</keyword>
<dbReference type="InterPro" id="IPR034687">
    <property type="entry name" value="ELP3-like"/>
</dbReference>
<dbReference type="InterPro" id="IPR006638">
    <property type="entry name" value="Elp3/MiaA/NifB-like_rSAM"/>
</dbReference>
<dbReference type="InterPro" id="IPR007197">
    <property type="entry name" value="rSAM"/>
</dbReference>
<evidence type="ECO:0000256" key="7">
    <source>
        <dbReference type="ARBA" id="ARBA00022691"/>
    </source>
</evidence>
<dbReference type="PANTHER" id="PTHR11135:SF2">
    <property type="entry name" value="ELONGATOR COMPLEX PROTEIN 3"/>
    <property type="match status" value="1"/>
</dbReference>
<evidence type="ECO:0000256" key="9">
    <source>
        <dbReference type="ARBA" id="ARBA00022723"/>
    </source>
</evidence>
<dbReference type="Pfam" id="PF04055">
    <property type="entry name" value="Radical_SAM"/>
    <property type="match status" value="1"/>
</dbReference>
<keyword evidence="6" id="KW-0808">Transferase</keyword>
<dbReference type="SFLD" id="SFLDG01086">
    <property type="entry name" value="elongater_protein-like"/>
    <property type="match status" value="1"/>
</dbReference>
<keyword evidence="5" id="KW-0820">tRNA-binding</keyword>
<dbReference type="EC" id="2.3.1.311" evidence="14"/>
<dbReference type="PANTHER" id="PTHR11135">
    <property type="entry name" value="HISTONE ACETYLTRANSFERASE-RELATED"/>
    <property type="match status" value="1"/>
</dbReference>
<dbReference type="InterPro" id="IPR039661">
    <property type="entry name" value="ELP3"/>
</dbReference>
<dbReference type="Pfam" id="PF16199">
    <property type="entry name" value="Radical_SAM_C"/>
    <property type="match status" value="1"/>
</dbReference>
<accession>A0A3G4ZY85</accession>
<evidence type="ECO:0000256" key="14">
    <source>
        <dbReference type="ARBA" id="ARBA00044771"/>
    </source>
</evidence>
<evidence type="ECO:0000256" key="6">
    <source>
        <dbReference type="ARBA" id="ARBA00022679"/>
    </source>
</evidence>
<dbReference type="GO" id="GO:0000049">
    <property type="term" value="F:tRNA binding"/>
    <property type="evidence" value="ECO:0007669"/>
    <property type="project" value="UniProtKB-KW"/>
</dbReference>
<keyword evidence="10" id="KW-0694">RNA-binding</keyword>
<evidence type="ECO:0000256" key="2">
    <source>
        <dbReference type="ARBA" id="ARBA00005217"/>
    </source>
</evidence>
<dbReference type="SUPFAM" id="SSF55729">
    <property type="entry name" value="Acyl-CoA N-acyltransferases (Nat)"/>
    <property type="match status" value="1"/>
</dbReference>
<dbReference type="SFLD" id="SFLDF00344">
    <property type="entry name" value="ELP3-like"/>
    <property type="match status" value="1"/>
</dbReference>
<dbReference type="Gene3D" id="3.40.630.30">
    <property type="match status" value="1"/>
</dbReference>
<evidence type="ECO:0000256" key="1">
    <source>
        <dbReference type="ARBA" id="ARBA00001966"/>
    </source>
</evidence>